<dbReference type="GO" id="GO:0002088">
    <property type="term" value="P:lens development in camera-type eye"/>
    <property type="evidence" value="ECO:0007669"/>
    <property type="project" value="TreeGrafter"/>
</dbReference>
<feature type="domain" description="Beta/gamma crystallin 'Greek key'" evidence="7">
    <location>
        <begin position="132"/>
        <end position="170"/>
    </location>
</feature>
<evidence type="ECO:0000256" key="4">
    <source>
        <dbReference type="ARBA" id="ARBA00022737"/>
    </source>
</evidence>
<name>A0A4Z2GP02_9TELE</name>
<dbReference type="InterPro" id="IPR050252">
    <property type="entry name" value="Beta/Gamma-Crystallin"/>
</dbReference>
<dbReference type="PROSITE" id="PS50915">
    <property type="entry name" value="CRYSTALLIN_BETA_GAMMA"/>
    <property type="match status" value="4"/>
</dbReference>
<dbReference type="Gene3D" id="2.60.20.10">
    <property type="entry name" value="Crystallins"/>
    <property type="match status" value="2"/>
</dbReference>
<keyword evidence="4" id="KW-0677">Repeat</keyword>
<evidence type="ECO:0000256" key="1">
    <source>
        <dbReference type="ARBA" id="ARBA00003689"/>
    </source>
</evidence>
<evidence type="ECO:0000256" key="3">
    <source>
        <dbReference type="ARBA" id="ARBA00022613"/>
    </source>
</evidence>
<dbReference type="Proteomes" id="UP000314294">
    <property type="component" value="Unassembled WGS sequence"/>
</dbReference>
<dbReference type="InterPro" id="IPR001064">
    <property type="entry name" value="Beta/gamma_crystallin"/>
</dbReference>
<dbReference type="InterPro" id="IPR011024">
    <property type="entry name" value="G_crystallin-like"/>
</dbReference>
<evidence type="ECO:0000256" key="2">
    <source>
        <dbReference type="ARBA" id="ARBA00009646"/>
    </source>
</evidence>
<gene>
    <name evidence="8" type="primary">GM2_1</name>
    <name evidence="8" type="ORF">EYF80_035322</name>
</gene>
<feature type="region of interest" description="Disordered" evidence="6">
    <location>
        <begin position="380"/>
        <end position="400"/>
    </location>
</feature>
<feature type="domain" description="Beta/gamma crystallin 'Greek key'" evidence="7">
    <location>
        <begin position="171"/>
        <end position="213"/>
    </location>
</feature>
<dbReference type="EMBL" id="SRLO01000483">
    <property type="protein sequence ID" value="TNN54484.1"/>
    <property type="molecule type" value="Genomic_DNA"/>
</dbReference>
<keyword evidence="3" id="KW-0273">Eye lens protein</keyword>
<keyword evidence="9" id="KW-1185">Reference proteome</keyword>
<sequence>MGKSQSSEIMEEMIQTLQSQNQSWQDKYDVLEEKSALAANGFETRIKNLLSECKAVEEKYQERIDTSERLELENQVLVQKQQSQESEIQQLTHKSEILEEICLQFKKKNNQFLFWKKMQDRDAELDRMKNKMEVIFYEDQNFQGRHFECSGDAPEMQSHFSRCNSIKVESGCWVAYEKPGYGGYQYVMHKGEYPDYQRWAGFNDRIRSCRVVPPYNGTYKMKIFERSDFGGQHLELMDDCPDLNERFHTRDVSSINVVEGYWMLHEHPHYRGRQFFLSPREYRRHIEWGSNSPTIGSMRRITELKSDIGRDLQQDPRGSSSVGNAAATTNGEAEVHAVEVSGLVAVPLLRERLHDGQVFMEVLHGALFREVRCGVPVTSQDPLGGEQPLQPDGASGVDTRGADADLCSWRLRHQGRSMLSTTSMQHSRSPYSVRRDFASDGLNVR</sequence>
<evidence type="ECO:0000259" key="7">
    <source>
        <dbReference type="PROSITE" id="PS50915"/>
    </source>
</evidence>
<feature type="coiled-coil region" evidence="5">
    <location>
        <begin position="7"/>
        <end position="59"/>
    </location>
</feature>
<keyword evidence="5" id="KW-0175">Coiled coil</keyword>
<dbReference type="Pfam" id="PF00030">
    <property type="entry name" value="Crystall"/>
    <property type="match status" value="2"/>
</dbReference>
<dbReference type="FunFam" id="2.60.20.10:FF:000003">
    <property type="entry name" value="Crystallin gamma S"/>
    <property type="match status" value="1"/>
</dbReference>
<dbReference type="GO" id="GO:0005212">
    <property type="term" value="F:structural constituent of eye lens"/>
    <property type="evidence" value="ECO:0007669"/>
    <property type="project" value="UniProtKB-KW"/>
</dbReference>
<evidence type="ECO:0000256" key="6">
    <source>
        <dbReference type="SAM" id="MobiDB-lite"/>
    </source>
</evidence>
<dbReference type="FunFam" id="2.60.20.10:FF:000001">
    <property type="entry name" value="Crystallin gamma S"/>
    <property type="match status" value="1"/>
</dbReference>
<dbReference type="PANTHER" id="PTHR11818">
    <property type="entry name" value="BETA/GAMMA CRYSTALLIN"/>
    <property type="match status" value="1"/>
</dbReference>
<dbReference type="PRINTS" id="PR01367">
    <property type="entry name" value="BGCRYSTALLIN"/>
</dbReference>
<organism evidence="8 9">
    <name type="scientific">Liparis tanakae</name>
    <name type="common">Tanaka's snailfish</name>
    <dbReference type="NCBI Taxonomy" id="230148"/>
    <lineage>
        <taxon>Eukaryota</taxon>
        <taxon>Metazoa</taxon>
        <taxon>Chordata</taxon>
        <taxon>Craniata</taxon>
        <taxon>Vertebrata</taxon>
        <taxon>Euteleostomi</taxon>
        <taxon>Actinopterygii</taxon>
        <taxon>Neopterygii</taxon>
        <taxon>Teleostei</taxon>
        <taxon>Neoteleostei</taxon>
        <taxon>Acanthomorphata</taxon>
        <taxon>Eupercaria</taxon>
        <taxon>Perciformes</taxon>
        <taxon>Cottioidei</taxon>
        <taxon>Cottales</taxon>
        <taxon>Liparidae</taxon>
        <taxon>Liparis</taxon>
    </lineage>
</organism>
<dbReference type="AlphaFoldDB" id="A0A4Z2GP02"/>
<proteinExistence type="inferred from homology"/>
<feature type="domain" description="Beta/gamma crystallin 'Greek key'" evidence="7">
    <location>
        <begin position="219"/>
        <end position="259"/>
    </location>
</feature>
<evidence type="ECO:0000313" key="9">
    <source>
        <dbReference type="Proteomes" id="UP000314294"/>
    </source>
</evidence>
<comment type="similarity">
    <text evidence="2">Belongs to the beta/gamma-crystallin family.</text>
</comment>
<dbReference type="SMART" id="SM00247">
    <property type="entry name" value="XTALbg"/>
    <property type="match status" value="2"/>
</dbReference>
<accession>A0A4Z2GP02</accession>
<reference evidence="8 9" key="1">
    <citation type="submission" date="2019-03" db="EMBL/GenBank/DDBJ databases">
        <title>First draft genome of Liparis tanakae, snailfish: a comprehensive survey of snailfish specific genes.</title>
        <authorList>
            <person name="Kim W."/>
            <person name="Song I."/>
            <person name="Jeong J.-H."/>
            <person name="Kim D."/>
            <person name="Kim S."/>
            <person name="Ryu S."/>
            <person name="Song J.Y."/>
            <person name="Lee S.K."/>
        </authorList>
    </citation>
    <scope>NUCLEOTIDE SEQUENCE [LARGE SCALE GENOMIC DNA]</scope>
    <source>
        <tissue evidence="8">Muscle</tissue>
    </source>
</reference>
<comment type="caution">
    <text evidence="8">The sequence shown here is derived from an EMBL/GenBank/DDBJ whole genome shotgun (WGS) entry which is preliminary data.</text>
</comment>
<protein>
    <submittedName>
        <fullName evidence="8">Gamma-crystallin M2</fullName>
    </submittedName>
</protein>
<comment type="function">
    <text evidence="1">Crystallins are the dominant structural components of the vertebrate eye lens.</text>
</comment>
<feature type="domain" description="Beta/gamma crystallin 'Greek key'" evidence="7">
    <location>
        <begin position="260"/>
        <end position="302"/>
    </location>
</feature>
<evidence type="ECO:0000313" key="8">
    <source>
        <dbReference type="EMBL" id="TNN54484.1"/>
    </source>
</evidence>
<evidence type="ECO:0000256" key="5">
    <source>
        <dbReference type="SAM" id="Coils"/>
    </source>
</evidence>
<dbReference type="PANTHER" id="PTHR11818:SF107">
    <property type="entry name" value="CRYGMX PROTEIN"/>
    <property type="match status" value="1"/>
</dbReference>
<dbReference type="GO" id="GO:0007601">
    <property type="term" value="P:visual perception"/>
    <property type="evidence" value="ECO:0007669"/>
    <property type="project" value="TreeGrafter"/>
</dbReference>
<dbReference type="SUPFAM" id="SSF49695">
    <property type="entry name" value="gamma-Crystallin-like"/>
    <property type="match status" value="1"/>
</dbReference>